<comment type="caution">
    <text evidence="2">The sequence shown here is derived from an EMBL/GenBank/DDBJ whole genome shotgun (WGS) entry which is preliminary data.</text>
</comment>
<organism evidence="2 3">
    <name type="scientific">Petrolisthes manimaculis</name>
    <dbReference type="NCBI Taxonomy" id="1843537"/>
    <lineage>
        <taxon>Eukaryota</taxon>
        <taxon>Metazoa</taxon>
        <taxon>Ecdysozoa</taxon>
        <taxon>Arthropoda</taxon>
        <taxon>Crustacea</taxon>
        <taxon>Multicrustacea</taxon>
        <taxon>Malacostraca</taxon>
        <taxon>Eumalacostraca</taxon>
        <taxon>Eucarida</taxon>
        <taxon>Decapoda</taxon>
        <taxon>Pleocyemata</taxon>
        <taxon>Anomura</taxon>
        <taxon>Galatheoidea</taxon>
        <taxon>Porcellanidae</taxon>
        <taxon>Petrolisthes</taxon>
    </lineage>
</organism>
<dbReference type="Proteomes" id="UP001292094">
    <property type="component" value="Unassembled WGS sequence"/>
</dbReference>
<keyword evidence="3" id="KW-1185">Reference proteome</keyword>
<accession>A0AAE1NG94</accession>
<evidence type="ECO:0000313" key="2">
    <source>
        <dbReference type="EMBL" id="KAK4288502.1"/>
    </source>
</evidence>
<gene>
    <name evidence="2" type="ORF">Pmani_038471</name>
</gene>
<dbReference type="EMBL" id="JAWZYT010006276">
    <property type="protein sequence ID" value="KAK4288502.1"/>
    <property type="molecule type" value="Genomic_DNA"/>
</dbReference>
<feature type="compositionally biased region" description="Pro residues" evidence="1">
    <location>
        <begin position="132"/>
        <end position="143"/>
    </location>
</feature>
<name>A0AAE1NG94_9EUCA</name>
<dbReference type="AlphaFoldDB" id="A0AAE1NG94"/>
<sequence>MHQPHLTLLSCPILPYGTSSSPPLPIQSSIPIPVLSQPSVITLYTNSTALYSRRQLARQFLYGEDEHGRRFPLCNDVSSVGSPSTPTWFTLFGFIFRVVGLVKCTNKQKWWGRRLDSGASHPRPVATKSLSPLPPSLPRLYPPHKPDIYRPKSTKSPQSLVKPDTLLP</sequence>
<evidence type="ECO:0000313" key="3">
    <source>
        <dbReference type="Proteomes" id="UP001292094"/>
    </source>
</evidence>
<protein>
    <submittedName>
        <fullName evidence="2">Uncharacterized protein</fullName>
    </submittedName>
</protein>
<proteinExistence type="predicted"/>
<evidence type="ECO:0000256" key="1">
    <source>
        <dbReference type="SAM" id="MobiDB-lite"/>
    </source>
</evidence>
<feature type="region of interest" description="Disordered" evidence="1">
    <location>
        <begin position="117"/>
        <end position="168"/>
    </location>
</feature>
<reference evidence="2" key="1">
    <citation type="submission" date="2023-11" db="EMBL/GenBank/DDBJ databases">
        <title>Genome assemblies of two species of porcelain crab, Petrolisthes cinctipes and Petrolisthes manimaculis (Anomura: Porcellanidae).</title>
        <authorList>
            <person name="Angst P."/>
        </authorList>
    </citation>
    <scope>NUCLEOTIDE SEQUENCE</scope>
    <source>
        <strain evidence="2">PB745_02</strain>
        <tissue evidence="2">Gill</tissue>
    </source>
</reference>